<protein>
    <recommendedName>
        <fullName evidence="3">NADP-dependent oxidoreductase domain-containing protein</fullName>
    </recommendedName>
</protein>
<keyword evidence="2" id="KW-1185">Reference proteome</keyword>
<dbReference type="Proteomes" id="UP001162029">
    <property type="component" value="Unassembled WGS sequence"/>
</dbReference>
<gene>
    <name evidence="1" type="ORF">PDE001_LOCUS9781</name>
</gene>
<sequence length="162" mass="18002">MPLVGLDVYKAIPGEEAYKPILSALRLGYRHIDTARLDVGIKPAMNQIELHPWFTRKVLVKYCQENDILLQAFSPLARTKKIDDQGLLRIVKDGAGYASTSADSVESSQGIYHAPKVSVHEARQKENLEAVNMKLTLEKLARLDVLSKDYLSGTDHISNSAV</sequence>
<dbReference type="PANTHER" id="PTHR43827:SF13">
    <property type="entry name" value="ALDO_KETO REDUCTASE FAMILY PROTEIN"/>
    <property type="match status" value="1"/>
</dbReference>
<dbReference type="SUPFAM" id="SSF51430">
    <property type="entry name" value="NAD(P)-linked oxidoreductase"/>
    <property type="match status" value="1"/>
</dbReference>
<dbReference type="PANTHER" id="PTHR43827">
    <property type="entry name" value="2,5-DIKETO-D-GLUCONIC ACID REDUCTASE"/>
    <property type="match status" value="1"/>
</dbReference>
<organism evidence="1 2">
    <name type="scientific">Peronospora destructor</name>
    <dbReference type="NCBI Taxonomy" id="86335"/>
    <lineage>
        <taxon>Eukaryota</taxon>
        <taxon>Sar</taxon>
        <taxon>Stramenopiles</taxon>
        <taxon>Oomycota</taxon>
        <taxon>Peronosporomycetes</taxon>
        <taxon>Peronosporales</taxon>
        <taxon>Peronosporaceae</taxon>
        <taxon>Peronospora</taxon>
    </lineage>
</organism>
<evidence type="ECO:0000313" key="1">
    <source>
        <dbReference type="EMBL" id="CAI5744645.1"/>
    </source>
</evidence>
<dbReference type="InterPro" id="IPR020471">
    <property type="entry name" value="AKR"/>
</dbReference>
<reference evidence="1" key="1">
    <citation type="submission" date="2022-12" db="EMBL/GenBank/DDBJ databases">
        <authorList>
            <person name="Webb A."/>
        </authorList>
    </citation>
    <scope>NUCLEOTIDE SEQUENCE</scope>
    <source>
        <strain evidence="1">Pd1</strain>
    </source>
</reference>
<dbReference type="GO" id="GO:0016491">
    <property type="term" value="F:oxidoreductase activity"/>
    <property type="evidence" value="ECO:0007669"/>
    <property type="project" value="InterPro"/>
</dbReference>
<dbReference type="Gene3D" id="3.20.20.100">
    <property type="entry name" value="NADP-dependent oxidoreductase domain"/>
    <property type="match status" value="1"/>
</dbReference>
<accession>A0AAV0V979</accession>
<dbReference type="AlphaFoldDB" id="A0AAV0V979"/>
<evidence type="ECO:0000313" key="2">
    <source>
        <dbReference type="Proteomes" id="UP001162029"/>
    </source>
</evidence>
<evidence type="ECO:0008006" key="3">
    <source>
        <dbReference type="Google" id="ProtNLM"/>
    </source>
</evidence>
<dbReference type="InterPro" id="IPR036812">
    <property type="entry name" value="NAD(P)_OxRdtase_dom_sf"/>
</dbReference>
<name>A0AAV0V979_9STRA</name>
<comment type="caution">
    <text evidence="1">The sequence shown here is derived from an EMBL/GenBank/DDBJ whole genome shotgun (WGS) entry which is preliminary data.</text>
</comment>
<proteinExistence type="predicted"/>
<dbReference type="EMBL" id="CANTFM010002157">
    <property type="protein sequence ID" value="CAI5744645.1"/>
    <property type="molecule type" value="Genomic_DNA"/>
</dbReference>